<name>A0A1J5PZN0_9ZZZZ</name>
<dbReference type="EMBL" id="MLJW01004930">
    <property type="protein sequence ID" value="OIQ69077.1"/>
    <property type="molecule type" value="Genomic_DNA"/>
</dbReference>
<sequence>MSEPDAGVVTAGVVIGDVPEPAALTASVCATTVTGPALLDVLPVGVVVGALAVFAEPPPPDAVVVDELAALADEVPPPQAVSAATHRNDKKARVKRRNLCVSECMAQWSRSKDFRLLQALFPLAAPQTWPGRRRAEAPRRARDAIVP</sequence>
<proteinExistence type="predicted"/>
<organism evidence="1">
    <name type="scientific">mine drainage metagenome</name>
    <dbReference type="NCBI Taxonomy" id="410659"/>
    <lineage>
        <taxon>unclassified sequences</taxon>
        <taxon>metagenomes</taxon>
        <taxon>ecological metagenomes</taxon>
    </lineage>
</organism>
<dbReference type="AlphaFoldDB" id="A0A1J5PZN0"/>
<reference evidence="1" key="1">
    <citation type="submission" date="2016-10" db="EMBL/GenBank/DDBJ databases">
        <title>Sequence of Gallionella enrichment culture.</title>
        <authorList>
            <person name="Poehlein A."/>
            <person name="Muehling M."/>
            <person name="Daniel R."/>
        </authorList>
    </citation>
    <scope>NUCLEOTIDE SEQUENCE</scope>
</reference>
<evidence type="ECO:0000313" key="1">
    <source>
        <dbReference type="EMBL" id="OIQ69077.1"/>
    </source>
</evidence>
<gene>
    <name evidence="1" type="ORF">GALL_493250</name>
</gene>
<comment type="caution">
    <text evidence="1">The sequence shown here is derived from an EMBL/GenBank/DDBJ whole genome shotgun (WGS) entry which is preliminary data.</text>
</comment>
<protein>
    <submittedName>
        <fullName evidence="1">Uncharacterized protein</fullName>
    </submittedName>
</protein>
<accession>A0A1J5PZN0</accession>